<dbReference type="EMBL" id="CAOQHR010000004">
    <property type="protein sequence ID" value="CAI6333777.1"/>
    <property type="molecule type" value="Genomic_DNA"/>
</dbReference>
<accession>A0A9W4UEY9</accession>
<feature type="compositionally biased region" description="Basic and acidic residues" evidence="1">
    <location>
        <begin position="124"/>
        <end position="134"/>
    </location>
</feature>
<reference evidence="3" key="1">
    <citation type="submission" date="2023-01" db="EMBL/GenBank/DDBJ databases">
        <authorList>
            <person name="Van Ghelder C."/>
            <person name="Rancurel C."/>
        </authorList>
    </citation>
    <scope>NUCLEOTIDE SEQUENCE</scope>
    <source>
        <strain evidence="3">CNCM I-4278</strain>
    </source>
</reference>
<keyword evidence="2" id="KW-0472">Membrane</keyword>
<name>A0A9W4UEY9_9PLEO</name>
<feature type="transmembrane region" description="Helical" evidence="2">
    <location>
        <begin position="20"/>
        <end position="38"/>
    </location>
</feature>
<comment type="caution">
    <text evidence="3">The sequence shown here is derived from an EMBL/GenBank/DDBJ whole genome shotgun (WGS) entry which is preliminary data.</text>
</comment>
<keyword evidence="2" id="KW-0812">Transmembrane</keyword>
<proteinExistence type="predicted"/>
<sequence length="231" mass="26097">MLYYIVEERIQDVKFQKKKIAFLIPFVTSEAFCAVVMFTRQSPLFSCRVCSMGRNYIALLFQRSLLYSRVQSACPCPSSVQLSPVIHPPIHLSPLPTMCLTSLPTAFGKKPTVQGAMGTGKQGAGDRKATKETRLPQYGTKSSSFLPSLCHPHLRFPPLSRKRANEPRERSVVIIGTWLEKYLTNQAPNKKIDPTRTPFAKLTVYVLYLDPPAYRIGPKTCRLNGFRRRST</sequence>
<keyword evidence="2" id="KW-1133">Transmembrane helix</keyword>
<evidence type="ECO:0000313" key="4">
    <source>
        <dbReference type="Proteomes" id="UP001152607"/>
    </source>
</evidence>
<dbReference type="Proteomes" id="UP001152607">
    <property type="component" value="Unassembled WGS sequence"/>
</dbReference>
<evidence type="ECO:0000313" key="3">
    <source>
        <dbReference type="EMBL" id="CAI6333777.1"/>
    </source>
</evidence>
<dbReference type="AlphaFoldDB" id="A0A9W4UEY9"/>
<evidence type="ECO:0000256" key="1">
    <source>
        <dbReference type="SAM" id="MobiDB-lite"/>
    </source>
</evidence>
<organism evidence="3 4">
    <name type="scientific">Periconia digitata</name>
    <dbReference type="NCBI Taxonomy" id="1303443"/>
    <lineage>
        <taxon>Eukaryota</taxon>
        <taxon>Fungi</taxon>
        <taxon>Dikarya</taxon>
        <taxon>Ascomycota</taxon>
        <taxon>Pezizomycotina</taxon>
        <taxon>Dothideomycetes</taxon>
        <taxon>Pleosporomycetidae</taxon>
        <taxon>Pleosporales</taxon>
        <taxon>Massarineae</taxon>
        <taxon>Periconiaceae</taxon>
        <taxon>Periconia</taxon>
    </lineage>
</organism>
<protein>
    <submittedName>
        <fullName evidence="3">Uncharacterized protein</fullName>
    </submittedName>
</protein>
<keyword evidence="4" id="KW-1185">Reference proteome</keyword>
<evidence type="ECO:0000256" key="2">
    <source>
        <dbReference type="SAM" id="Phobius"/>
    </source>
</evidence>
<feature type="region of interest" description="Disordered" evidence="1">
    <location>
        <begin position="111"/>
        <end position="138"/>
    </location>
</feature>
<gene>
    <name evidence="3" type="ORF">PDIGIT_LOCUS6826</name>
</gene>